<dbReference type="InterPro" id="IPR014710">
    <property type="entry name" value="RmlC-like_jellyroll"/>
</dbReference>
<dbReference type="RefSeq" id="WP_166917274.1">
    <property type="nucleotide sequence ID" value="NZ_CP050253.1"/>
</dbReference>
<dbReference type="InterPro" id="IPR018060">
    <property type="entry name" value="HTH_AraC"/>
</dbReference>
<dbReference type="PANTHER" id="PTHR43280">
    <property type="entry name" value="ARAC-FAMILY TRANSCRIPTIONAL REGULATOR"/>
    <property type="match status" value="1"/>
</dbReference>
<proteinExistence type="predicted"/>
<keyword evidence="3" id="KW-0805">Transcription regulation</keyword>
<evidence type="ECO:0000313" key="10">
    <source>
        <dbReference type="Proteomes" id="UP000501168"/>
    </source>
</evidence>
<dbReference type="InterPro" id="IPR037923">
    <property type="entry name" value="HTH-like"/>
</dbReference>
<dbReference type="GO" id="GO:0043565">
    <property type="term" value="F:sequence-specific DNA binding"/>
    <property type="evidence" value="ECO:0007669"/>
    <property type="project" value="InterPro"/>
</dbReference>
<dbReference type="EMBL" id="CP050253">
    <property type="protein sequence ID" value="QIQ21977.1"/>
    <property type="molecule type" value="Genomic_DNA"/>
</dbReference>
<dbReference type="InterPro" id="IPR020449">
    <property type="entry name" value="Tscrpt_reg_AraC-type_HTH"/>
</dbReference>
<dbReference type="Pfam" id="PF02311">
    <property type="entry name" value="AraC_binding"/>
    <property type="match status" value="1"/>
</dbReference>
<name>A0A6G9IDR4_9GAMM</name>
<dbReference type="KEGG" id="orb:IPMB12_09955"/>
<keyword evidence="6" id="KW-0804">Transcription</keyword>
<dbReference type="GO" id="GO:0003700">
    <property type="term" value="F:DNA-binding transcription factor activity"/>
    <property type="evidence" value="ECO:0007669"/>
    <property type="project" value="InterPro"/>
</dbReference>
<evidence type="ECO:0000313" key="9">
    <source>
        <dbReference type="EMBL" id="QIQ21977.1"/>
    </source>
</evidence>
<dbReference type="InterPro" id="IPR047220">
    <property type="entry name" value="RhaR_RhaS-like_N"/>
</dbReference>
<dbReference type="SMART" id="SM00342">
    <property type="entry name" value="HTH_ARAC"/>
    <property type="match status" value="1"/>
</dbReference>
<feature type="domain" description="HTH araC/xylS-type" evidence="8">
    <location>
        <begin position="178"/>
        <end position="276"/>
    </location>
</feature>
<dbReference type="Gene3D" id="1.10.10.60">
    <property type="entry name" value="Homeodomain-like"/>
    <property type="match status" value="1"/>
</dbReference>
<reference evidence="9 10" key="1">
    <citation type="submission" date="2020-03" db="EMBL/GenBank/DDBJ databases">
        <title>Complete genome sequence of Orbus sp. IPMB12 (BCRC 80908).</title>
        <authorList>
            <person name="Lo W.-S."/>
            <person name="Chang T.-H."/>
            <person name="Kuo C.-H."/>
        </authorList>
    </citation>
    <scope>NUCLEOTIDE SEQUENCE [LARGE SCALE GENOMIC DNA]</scope>
    <source>
        <strain evidence="9 10">IPMB12</strain>
    </source>
</reference>
<dbReference type="Pfam" id="PF12833">
    <property type="entry name" value="HTH_18"/>
    <property type="match status" value="1"/>
</dbReference>
<dbReference type="SUPFAM" id="SSF46689">
    <property type="entry name" value="Homeodomain-like"/>
    <property type="match status" value="2"/>
</dbReference>
<dbReference type="PROSITE" id="PS01124">
    <property type="entry name" value="HTH_ARAC_FAMILY_2"/>
    <property type="match status" value="1"/>
</dbReference>
<dbReference type="Gene3D" id="2.60.120.10">
    <property type="entry name" value="Jelly Rolls"/>
    <property type="match status" value="1"/>
</dbReference>
<keyword evidence="5" id="KW-0010">Activator</keyword>
<dbReference type="InParanoid" id="A0A6G9IDR4"/>
<protein>
    <submittedName>
        <fullName evidence="9">Helix-turn-helix domain-containing protein</fullName>
    </submittedName>
</protein>
<sequence>MSKILHLSSQDYFISSLNTITVEERRNQEPFALHSHEFDELVIVSAGHGLHVWNDISYPITCGDIFYINHDDIHSYESVNNLRLDNILYKREQLSVLSIIEHYLPSKKAPEAERFWKINPSYLEQISTLIDNLAKEVEKPEPLSIHLAESLFLQLVIVLCRFRYHPDQITTSSTHQLDILFSVLHNNMATSFNLELFCEQQQISSRSLRRLFKAKTGMTIKGYSQQLRMCKAMNLLRNSKESISTIAAECGYDDSNYFSSAFHKETSLTPSEYRSRFIVSK</sequence>
<accession>A0A6G9IDR4</accession>
<dbReference type="InterPro" id="IPR009057">
    <property type="entry name" value="Homeodomain-like_sf"/>
</dbReference>
<dbReference type="CDD" id="cd06977">
    <property type="entry name" value="cupin_RhaR_RhaS-like_N"/>
    <property type="match status" value="1"/>
</dbReference>
<dbReference type="Proteomes" id="UP000501168">
    <property type="component" value="Chromosome"/>
</dbReference>
<dbReference type="PRINTS" id="PR00032">
    <property type="entry name" value="HTHARAC"/>
</dbReference>
<evidence type="ECO:0000256" key="5">
    <source>
        <dbReference type="ARBA" id="ARBA00023159"/>
    </source>
</evidence>
<keyword evidence="10" id="KW-1185">Reference proteome</keyword>
<dbReference type="FunCoup" id="A0A6G9IDR4">
    <property type="interactions" value="62"/>
</dbReference>
<keyword evidence="1" id="KW-0963">Cytoplasm</keyword>
<dbReference type="InterPro" id="IPR003313">
    <property type="entry name" value="AraC-bd"/>
</dbReference>
<evidence type="ECO:0000259" key="8">
    <source>
        <dbReference type="PROSITE" id="PS01124"/>
    </source>
</evidence>
<dbReference type="AlphaFoldDB" id="A0A6G9IDR4"/>
<organism evidence="9 10">
    <name type="scientific">Zophobihabitans entericus</name>
    <dbReference type="NCBI Taxonomy" id="1635327"/>
    <lineage>
        <taxon>Bacteria</taxon>
        <taxon>Pseudomonadati</taxon>
        <taxon>Pseudomonadota</taxon>
        <taxon>Gammaproteobacteria</taxon>
        <taxon>Orbales</taxon>
        <taxon>Orbaceae</taxon>
        <taxon>Zophobihabitans</taxon>
    </lineage>
</organism>
<dbReference type="PANTHER" id="PTHR43280:SF13">
    <property type="entry name" value="HTH-TYPE TRANSCRIPTIONAL ACTIVATOR RHAR"/>
    <property type="match status" value="1"/>
</dbReference>
<evidence type="ECO:0000256" key="6">
    <source>
        <dbReference type="ARBA" id="ARBA00023163"/>
    </source>
</evidence>
<evidence type="ECO:0000256" key="2">
    <source>
        <dbReference type="ARBA" id="ARBA00022737"/>
    </source>
</evidence>
<gene>
    <name evidence="9" type="ORF">IPMB12_09955</name>
</gene>
<evidence type="ECO:0000256" key="3">
    <source>
        <dbReference type="ARBA" id="ARBA00023015"/>
    </source>
</evidence>
<keyword evidence="7" id="KW-0684">Rhamnose metabolism</keyword>
<dbReference type="SUPFAM" id="SSF51215">
    <property type="entry name" value="Regulatory protein AraC"/>
    <property type="match status" value="1"/>
</dbReference>
<keyword evidence="4" id="KW-0238">DNA-binding</keyword>
<evidence type="ECO:0000256" key="1">
    <source>
        <dbReference type="ARBA" id="ARBA00022490"/>
    </source>
</evidence>
<evidence type="ECO:0000256" key="7">
    <source>
        <dbReference type="ARBA" id="ARBA00023308"/>
    </source>
</evidence>
<evidence type="ECO:0000256" key="4">
    <source>
        <dbReference type="ARBA" id="ARBA00023125"/>
    </source>
</evidence>
<keyword evidence="2" id="KW-0677">Repeat</keyword>